<evidence type="ECO:0000256" key="2">
    <source>
        <dbReference type="ARBA" id="ARBA00022448"/>
    </source>
</evidence>
<dbReference type="GO" id="GO:0005546">
    <property type="term" value="F:phosphatidylinositol-4,5-bisphosphate binding"/>
    <property type="evidence" value="ECO:0007669"/>
    <property type="project" value="InterPro"/>
</dbReference>
<reference evidence="6" key="1">
    <citation type="submission" date="2023-05" db="EMBL/GenBank/DDBJ databases">
        <title>Genome and transcriptome analyses reveal genes involved in the formation of fine ridges on petal epidermal cells in Hibiscus trionum.</title>
        <authorList>
            <person name="Koshimizu S."/>
            <person name="Masuda S."/>
            <person name="Ishii T."/>
            <person name="Shirasu K."/>
            <person name="Hoshino A."/>
            <person name="Arita M."/>
        </authorList>
    </citation>
    <scope>NUCLEOTIDE SEQUENCE</scope>
    <source>
        <strain evidence="6">Hamamatsu line</strain>
    </source>
</reference>
<accession>A0A9W7HNA0</accession>
<comment type="caution">
    <text evidence="6">The sequence shown here is derived from an EMBL/GenBank/DDBJ whole genome shotgun (WGS) entry which is preliminary data.</text>
</comment>
<protein>
    <recommendedName>
        <fullName evidence="3">Exocyst subunit Exo70 family protein</fullName>
    </recommendedName>
</protein>
<keyword evidence="3" id="KW-0268">Exocytosis</keyword>
<dbReference type="GO" id="GO:0015031">
    <property type="term" value="P:protein transport"/>
    <property type="evidence" value="ECO:0007669"/>
    <property type="project" value="UniProtKB-KW"/>
</dbReference>
<dbReference type="InterPro" id="IPR016159">
    <property type="entry name" value="Cullin_repeat-like_dom_sf"/>
</dbReference>
<evidence type="ECO:0000313" key="7">
    <source>
        <dbReference type="Proteomes" id="UP001165190"/>
    </source>
</evidence>
<keyword evidence="7" id="KW-1185">Reference proteome</keyword>
<sequence length="614" mass="70394">MGKNQNGEEYLGTDTVSDGVDETIQPDELSSEPGCKLDEALKDADRFIENLASGENEFTCIDNFLELVDSAIAMYEDREASTKFGLNMEEEALFFEAVKRLSMITNKLEVFPSDSGATSYLNRAGSVHHRAMLLSEYDFRALLDNSKYMADISMDRISGDSKTEEEFPYFSAESIAIMNRIASTMIFAGYEAECCIAYSGLRLKALDFELSKLSFENINVDDAEKMSWESLEIEISNWINIMKHCTNNLFSGERKLCNSVFSEHPSTAQRLFCKLATCLTTRLLNFPNALVLPRQYSTEKLFKFLDIYEALRDLKNLDIGNYLLAMEFLSETSMVQCRIGETAVSIFSQLENSIKSDNAGRTPVAGGAVHPLTRYTMNYIKYACEYKDTLEQVFRKHDEMHGSTVEKDTENDIGNNNGCLPESPFASKLMKVMDLLDENIEMKSKLYKSLSLRYIFLMNNGRYILQKIKESTEIHGMMTHSWLRKRTSDIRRYHKMYQRETWTNVLQSISHEGVQVNGKVSKQILKERFKNFNIMFDEILKTQSSWVVNDGQLKTELRVSISSVMIPTYRSFVGRYQSHFNTKQAGKFIKYQPEDIEELIEQLFDGNTASMVKR</sequence>
<comment type="function">
    <text evidence="3">Component of the exocyst complex.</text>
</comment>
<comment type="similarity">
    <text evidence="1 3">Belongs to the EXO70 family.</text>
</comment>
<dbReference type="Gene3D" id="1.20.1280.170">
    <property type="entry name" value="Exocyst complex component Exo70"/>
    <property type="match status" value="1"/>
</dbReference>
<dbReference type="InterPro" id="IPR046364">
    <property type="entry name" value="Exo70_C"/>
</dbReference>
<gene>
    <name evidence="6" type="ORF">HRI_001656100</name>
</gene>
<evidence type="ECO:0000256" key="1">
    <source>
        <dbReference type="ARBA" id="ARBA00006756"/>
    </source>
</evidence>
<evidence type="ECO:0000259" key="5">
    <source>
        <dbReference type="Pfam" id="PF03081"/>
    </source>
</evidence>
<keyword evidence="2 3" id="KW-0813">Transport</keyword>
<evidence type="ECO:0000256" key="4">
    <source>
        <dbReference type="SAM" id="MobiDB-lite"/>
    </source>
</evidence>
<dbReference type="InterPro" id="IPR004140">
    <property type="entry name" value="Exo70"/>
</dbReference>
<dbReference type="OrthoDB" id="1922221at2759"/>
<feature type="domain" description="Exocyst complex subunit Exo70 C-terminal" evidence="5">
    <location>
        <begin position="236"/>
        <end position="601"/>
    </location>
</feature>
<feature type="region of interest" description="Disordered" evidence="4">
    <location>
        <begin position="1"/>
        <end position="32"/>
    </location>
</feature>
<dbReference type="PANTHER" id="PTHR12542">
    <property type="entry name" value="EXOCYST COMPLEX PROTEIN EXO70"/>
    <property type="match status" value="1"/>
</dbReference>
<organism evidence="6 7">
    <name type="scientific">Hibiscus trionum</name>
    <name type="common">Flower of an hour</name>
    <dbReference type="NCBI Taxonomy" id="183268"/>
    <lineage>
        <taxon>Eukaryota</taxon>
        <taxon>Viridiplantae</taxon>
        <taxon>Streptophyta</taxon>
        <taxon>Embryophyta</taxon>
        <taxon>Tracheophyta</taxon>
        <taxon>Spermatophyta</taxon>
        <taxon>Magnoliopsida</taxon>
        <taxon>eudicotyledons</taxon>
        <taxon>Gunneridae</taxon>
        <taxon>Pentapetalae</taxon>
        <taxon>rosids</taxon>
        <taxon>malvids</taxon>
        <taxon>Malvales</taxon>
        <taxon>Malvaceae</taxon>
        <taxon>Malvoideae</taxon>
        <taxon>Hibiscus</taxon>
    </lineage>
</organism>
<dbReference type="GO" id="GO:0000145">
    <property type="term" value="C:exocyst"/>
    <property type="evidence" value="ECO:0007669"/>
    <property type="project" value="InterPro"/>
</dbReference>
<dbReference type="Pfam" id="PF03081">
    <property type="entry name" value="Exo70_C"/>
    <property type="match status" value="1"/>
</dbReference>
<evidence type="ECO:0000313" key="6">
    <source>
        <dbReference type="EMBL" id="GMI79868.1"/>
    </source>
</evidence>
<evidence type="ECO:0000256" key="3">
    <source>
        <dbReference type="RuleBase" id="RU365026"/>
    </source>
</evidence>
<dbReference type="Proteomes" id="UP001165190">
    <property type="component" value="Unassembled WGS sequence"/>
</dbReference>
<dbReference type="PANTHER" id="PTHR12542:SF127">
    <property type="entry name" value="EXOCYST COMPLEX COMPONENT EXO70C1"/>
    <property type="match status" value="1"/>
</dbReference>
<dbReference type="EMBL" id="BSYR01000017">
    <property type="protein sequence ID" value="GMI79868.1"/>
    <property type="molecule type" value="Genomic_DNA"/>
</dbReference>
<proteinExistence type="inferred from homology"/>
<dbReference type="GO" id="GO:0006887">
    <property type="term" value="P:exocytosis"/>
    <property type="evidence" value="ECO:0007669"/>
    <property type="project" value="UniProtKB-KW"/>
</dbReference>
<dbReference type="SUPFAM" id="SSF74788">
    <property type="entry name" value="Cullin repeat-like"/>
    <property type="match status" value="1"/>
</dbReference>
<name>A0A9W7HNA0_HIBTR</name>
<keyword evidence="3" id="KW-0653">Protein transport</keyword>
<dbReference type="AlphaFoldDB" id="A0A9W7HNA0"/>